<feature type="compositionally biased region" description="Basic and acidic residues" evidence="1">
    <location>
        <begin position="385"/>
        <end position="409"/>
    </location>
</feature>
<keyword evidence="2" id="KW-0732">Signal</keyword>
<dbReference type="SMART" id="SM00494">
    <property type="entry name" value="ChtBD2"/>
    <property type="match status" value="1"/>
</dbReference>
<keyword evidence="5" id="KW-1185">Reference proteome</keyword>
<dbReference type="InterPro" id="IPR036508">
    <property type="entry name" value="Chitin-bd_dom_sf"/>
</dbReference>
<feature type="compositionally biased region" description="Basic and acidic residues" evidence="1">
    <location>
        <begin position="500"/>
        <end position="527"/>
    </location>
</feature>
<protein>
    <submittedName>
        <fullName evidence="4">Glycine-rich cell wall structural protein 1.8-like protein</fullName>
    </submittedName>
</protein>
<feature type="region of interest" description="Disordered" evidence="1">
    <location>
        <begin position="485"/>
        <end position="529"/>
    </location>
</feature>
<feature type="compositionally biased region" description="Polar residues" evidence="1">
    <location>
        <begin position="662"/>
        <end position="689"/>
    </location>
</feature>
<dbReference type="InterPro" id="IPR002557">
    <property type="entry name" value="Chitin-bd_dom"/>
</dbReference>
<feature type="chain" id="PRO_5019434655" evidence="2">
    <location>
        <begin position="19"/>
        <end position="746"/>
    </location>
</feature>
<gene>
    <name evidence="4" type="ORF">B4U79_10251</name>
</gene>
<dbReference type="SUPFAM" id="SSF57625">
    <property type="entry name" value="Invertebrate chitin-binding proteins"/>
    <property type="match status" value="1"/>
</dbReference>
<organism evidence="4 5">
    <name type="scientific">Dinothrombium tinctorium</name>
    <dbReference type="NCBI Taxonomy" id="1965070"/>
    <lineage>
        <taxon>Eukaryota</taxon>
        <taxon>Metazoa</taxon>
        <taxon>Ecdysozoa</taxon>
        <taxon>Arthropoda</taxon>
        <taxon>Chelicerata</taxon>
        <taxon>Arachnida</taxon>
        <taxon>Acari</taxon>
        <taxon>Acariformes</taxon>
        <taxon>Trombidiformes</taxon>
        <taxon>Prostigmata</taxon>
        <taxon>Anystina</taxon>
        <taxon>Parasitengona</taxon>
        <taxon>Trombidioidea</taxon>
        <taxon>Trombidiidae</taxon>
        <taxon>Dinothrombium</taxon>
    </lineage>
</organism>
<feature type="domain" description="Chitin-binding type-2" evidence="3">
    <location>
        <begin position="547"/>
        <end position="606"/>
    </location>
</feature>
<reference evidence="4 5" key="1">
    <citation type="journal article" date="2018" name="Gigascience">
        <title>Genomes of trombidid mites reveal novel predicted allergens and laterally-transferred genes associated with secondary metabolism.</title>
        <authorList>
            <person name="Dong X."/>
            <person name="Chaisiri K."/>
            <person name="Xia D."/>
            <person name="Armstrong S.D."/>
            <person name="Fang Y."/>
            <person name="Donnelly M.J."/>
            <person name="Kadowaki T."/>
            <person name="McGarry J.W."/>
            <person name="Darby A.C."/>
            <person name="Makepeace B.L."/>
        </authorList>
    </citation>
    <scope>NUCLEOTIDE SEQUENCE [LARGE SCALE GENOMIC DNA]</scope>
    <source>
        <strain evidence="4">UoL-WK</strain>
    </source>
</reference>
<accession>A0A443QYT2</accession>
<evidence type="ECO:0000256" key="1">
    <source>
        <dbReference type="SAM" id="MobiDB-lite"/>
    </source>
</evidence>
<feature type="compositionally biased region" description="Polar residues" evidence="1">
    <location>
        <begin position="366"/>
        <end position="377"/>
    </location>
</feature>
<feature type="compositionally biased region" description="Basic and acidic residues" evidence="1">
    <location>
        <begin position="428"/>
        <end position="460"/>
    </location>
</feature>
<dbReference type="OrthoDB" id="6364363at2759"/>
<feature type="region of interest" description="Disordered" evidence="1">
    <location>
        <begin position="621"/>
        <end position="731"/>
    </location>
</feature>
<evidence type="ECO:0000313" key="4">
    <source>
        <dbReference type="EMBL" id="RWS08179.1"/>
    </source>
</evidence>
<comment type="caution">
    <text evidence="4">The sequence shown here is derived from an EMBL/GenBank/DDBJ whole genome shotgun (WGS) entry which is preliminary data.</text>
</comment>
<feature type="compositionally biased region" description="Basic and acidic residues" evidence="1">
    <location>
        <begin position="621"/>
        <end position="634"/>
    </location>
</feature>
<dbReference type="Gene3D" id="2.170.140.10">
    <property type="entry name" value="Chitin binding domain"/>
    <property type="match status" value="1"/>
</dbReference>
<evidence type="ECO:0000313" key="5">
    <source>
        <dbReference type="Proteomes" id="UP000285301"/>
    </source>
</evidence>
<feature type="compositionally biased region" description="Basic and acidic residues" evidence="1">
    <location>
        <begin position="312"/>
        <end position="328"/>
    </location>
</feature>
<dbReference type="GO" id="GO:0005576">
    <property type="term" value="C:extracellular region"/>
    <property type="evidence" value="ECO:0007669"/>
    <property type="project" value="InterPro"/>
</dbReference>
<proteinExistence type="predicted"/>
<feature type="signal peptide" evidence="2">
    <location>
        <begin position="1"/>
        <end position="18"/>
    </location>
</feature>
<feature type="region of interest" description="Disordered" evidence="1">
    <location>
        <begin position="366"/>
        <end position="466"/>
    </location>
</feature>
<dbReference type="PANTHER" id="PTHR22933">
    <property type="entry name" value="FI18007P1-RELATED"/>
    <property type="match status" value="1"/>
</dbReference>
<evidence type="ECO:0000256" key="2">
    <source>
        <dbReference type="SAM" id="SignalP"/>
    </source>
</evidence>
<dbReference type="InterPro" id="IPR052976">
    <property type="entry name" value="Scoloptoxin-like"/>
</dbReference>
<feature type="region of interest" description="Disordered" evidence="1">
    <location>
        <begin position="290"/>
        <end position="334"/>
    </location>
</feature>
<dbReference type="Pfam" id="PF01607">
    <property type="entry name" value="CBM_14"/>
    <property type="match status" value="1"/>
</dbReference>
<dbReference type="GO" id="GO:0008061">
    <property type="term" value="F:chitin binding"/>
    <property type="evidence" value="ECO:0007669"/>
    <property type="project" value="InterPro"/>
</dbReference>
<dbReference type="PANTHER" id="PTHR22933:SF42">
    <property type="entry name" value="FI18455P1-RELATED"/>
    <property type="match status" value="1"/>
</dbReference>
<name>A0A443QYT2_9ACAR</name>
<dbReference type="PROSITE" id="PS50940">
    <property type="entry name" value="CHIT_BIND_II"/>
    <property type="match status" value="1"/>
</dbReference>
<dbReference type="AlphaFoldDB" id="A0A443QYT2"/>
<dbReference type="EMBL" id="NCKU01003097">
    <property type="protein sequence ID" value="RWS08179.1"/>
    <property type="molecule type" value="Genomic_DNA"/>
</dbReference>
<dbReference type="Proteomes" id="UP000285301">
    <property type="component" value="Unassembled WGS sequence"/>
</dbReference>
<dbReference type="STRING" id="1965070.A0A443QYT2"/>
<sequence length="746" mass="85612">MHRFLLVLILQLTNSCLALDAKDSWWNNLLANGETRTSIVRTKASKPTVQLTVGTAMGPKKWESSIQSAAQTPEKFWQSKSFESLLRENQRDGLDIENVAPFKQSFKSWEYTKEGNKPGKLIEKSWEKTGDILVPPTVKVIENTEKRTAKVIRWDDKPEFTSAQKFTKNIQKQQFLQPHEQDNPKAKIVSKKLIKLKKTLETEDIPIDGIVNSKHESTRIVKKDGVLNEPNTQNTPLEKRVQSWFKKPSATTEKLSTPKIDYAYVSNSPKRARKSSPSSTPLPTVAYEDQEQDKAQIQQGTPKLSFRFQWGKRSDEEQPKNDDLKDETPTPITEVETVTNDGLKDIKELEEFQAKWENLARRTFTGTEENVDVTTTPLPARQKKPKVEKSNRQVKLRETNQQTEFERNTSAKGKSAKLYSWSSSIDHGSYKEDRTERPRVVEMRNEKIQKKSGESNERRSKPARVMKRIDDGVVSLEGPVFNENLNKQQKQNYEIEEIYDEKTDKSADQRERGEDHGDEGKEWRLEDSIPGVPDQDYATHKTVPQTSFKCSDHQLPGYYGDPETKCQIFHICQADGRQDSFVCPIGTMFNQQLFVCDWWNNVRCDQTAQFYELNSNLYDYGKEGKPRSSRRSESESEAGSTDPSADEPTGEVREPLKDGSSIYRSEQRNGGTHQNQVYFAESPNMNAQQKMKFARRKASTEKGEDSQSSQLSDDERSSEYENDDGEEVKDKRYSTFATRLSSLRVK</sequence>
<evidence type="ECO:0000259" key="3">
    <source>
        <dbReference type="PROSITE" id="PS50940"/>
    </source>
</evidence>